<organism evidence="3 4">
    <name type="scientific">Nostoc spongiaeforme FACHB-130</name>
    <dbReference type="NCBI Taxonomy" id="1357510"/>
    <lineage>
        <taxon>Bacteria</taxon>
        <taxon>Bacillati</taxon>
        <taxon>Cyanobacteriota</taxon>
        <taxon>Cyanophyceae</taxon>
        <taxon>Nostocales</taxon>
        <taxon>Nostocaceae</taxon>
        <taxon>Nostoc</taxon>
    </lineage>
</organism>
<feature type="compositionally biased region" description="Low complexity" evidence="1">
    <location>
        <begin position="240"/>
        <end position="322"/>
    </location>
</feature>
<feature type="region of interest" description="Disordered" evidence="1">
    <location>
        <begin position="209"/>
        <end position="342"/>
    </location>
</feature>
<evidence type="ECO:0000313" key="4">
    <source>
        <dbReference type="Proteomes" id="UP000603457"/>
    </source>
</evidence>
<protein>
    <recommendedName>
        <fullName evidence="5">PEP-CTERM sorting domain-containing protein</fullName>
    </recommendedName>
</protein>
<evidence type="ECO:0000256" key="2">
    <source>
        <dbReference type="SAM" id="SignalP"/>
    </source>
</evidence>
<accession>A0ABR8G4D9</accession>
<evidence type="ECO:0000313" key="3">
    <source>
        <dbReference type="EMBL" id="MBD2598042.1"/>
    </source>
</evidence>
<sequence>MNRKCSSFVSYSVLAAGVTCTSWLIANPAQAVTFKFDNITHNSVANETAGESQLFLDVTNASGNDTGTALSASQVLFKFSNPVGGAASSITQIYFDYSNTWTDLFKGLATTNGITSSGSGVKFEQSTGNLNLPGGNNVNFSADFGVEAKSQGGVAKNGVDPGEYVSVLFDLKSGKTLQDVLNSMNNGSLRAGFHVQAFANGGSEAFVNLPSTTGTGTTGTGTTGTGTTSTGTTGTGTTGTGTTSTGTTSTGTTSTGTTGTGTTSTGTTSTGTTSTGTTGTGTTSTGTTSTGTTSTGTTSTGTTSTGTTGTGTTSTGTTSTGTTGTGTTGTGTSSSSSPTSVPTSLVFNLDCVISGTVGNNSYSGGSNCANAGTSFGTITLKENASDSKKVDVFVDLAGNNVHKLLDINLNFNDSLFPVAGQNWNVTAGSGYDVKSFTSSENNIKPGGYQGKLDFQISPKATGPSNDGYTATISLGSFDLDIKNFDFKDTLNNIFAAVHIGNYGNNPGVSGGNSIWVGSSSYYKPSTSTPPKKVPEPSGTLALGLFAIVGLKSMKKHKKHLS</sequence>
<evidence type="ECO:0008006" key="5">
    <source>
        <dbReference type="Google" id="ProtNLM"/>
    </source>
</evidence>
<dbReference type="Proteomes" id="UP000603457">
    <property type="component" value="Unassembled WGS sequence"/>
</dbReference>
<gene>
    <name evidence="3" type="ORF">H6G74_27500</name>
</gene>
<evidence type="ECO:0000256" key="1">
    <source>
        <dbReference type="SAM" id="MobiDB-lite"/>
    </source>
</evidence>
<comment type="caution">
    <text evidence="3">The sequence shown here is derived from an EMBL/GenBank/DDBJ whole genome shotgun (WGS) entry which is preliminary data.</text>
</comment>
<feature type="signal peptide" evidence="2">
    <location>
        <begin position="1"/>
        <end position="31"/>
    </location>
</feature>
<feature type="chain" id="PRO_5047051287" description="PEP-CTERM sorting domain-containing protein" evidence="2">
    <location>
        <begin position="32"/>
        <end position="561"/>
    </location>
</feature>
<proteinExistence type="predicted"/>
<reference evidence="3 4" key="1">
    <citation type="journal article" date="2020" name="ISME J.">
        <title>Comparative genomics reveals insights into cyanobacterial evolution and habitat adaptation.</title>
        <authorList>
            <person name="Chen M.Y."/>
            <person name="Teng W.K."/>
            <person name="Zhao L."/>
            <person name="Hu C.X."/>
            <person name="Zhou Y.K."/>
            <person name="Han B.P."/>
            <person name="Song L.R."/>
            <person name="Shu W.S."/>
        </authorList>
    </citation>
    <scope>NUCLEOTIDE SEQUENCE [LARGE SCALE GENOMIC DNA]</scope>
    <source>
        <strain evidence="3 4">FACHB-130</strain>
    </source>
</reference>
<keyword evidence="2" id="KW-0732">Signal</keyword>
<dbReference type="RefSeq" id="WP_190970671.1">
    <property type="nucleotide sequence ID" value="NZ_JACJTB010000058.1"/>
</dbReference>
<dbReference type="EMBL" id="JACJTB010000058">
    <property type="protein sequence ID" value="MBD2598042.1"/>
    <property type="molecule type" value="Genomic_DNA"/>
</dbReference>
<name>A0ABR8G4D9_9NOSO</name>
<keyword evidence="4" id="KW-1185">Reference proteome</keyword>